<name>A0A9N9CQX6_9GLOM</name>
<dbReference type="EMBL" id="CAJVPY010004045">
    <property type="protein sequence ID" value="CAG8608698.1"/>
    <property type="molecule type" value="Genomic_DNA"/>
</dbReference>
<dbReference type="Proteomes" id="UP000789405">
    <property type="component" value="Unassembled WGS sequence"/>
</dbReference>
<gene>
    <name evidence="2" type="ORF">DERYTH_LOCUS8022</name>
</gene>
<sequence>MRQDEISDKEKTLLGLSAEPNKSHTKEKQSKTVSANMEICYDKTVILTTDYGRK</sequence>
<evidence type="ECO:0000313" key="3">
    <source>
        <dbReference type="Proteomes" id="UP000789405"/>
    </source>
</evidence>
<feature type="compositionally biased region" description="Basic and acidic residues" evidence="1">
    <location>
        <begin position="21"/>
        <end position="30"/>
    </location>
</feature>
<feature type="region of interest" description="Disordered" evidence="1">
    <location>
        <begin position="1"/>
        <end position="33"/>
    </location>
</feature>
<evidence type="ECO:0000256" key="1">
    <source>
        <dbReference type="SAM" id="MobiDB-lite"/>
    </source>
</evidence>
<feature type="compositionally biased region" description="Basic and acidic residues" evidence="1">
    <location>
        <begin position="1"/>
        <end position="12"/>
    </location>
</feature>
<dbReference type="AlphaFoldDB" id="A0A9N9CQX6"/>
<keyword evidence="3" id="KW-1185">Reference proteome</keyword>
<evidence type="ECO:0000313" key="2">
    <source>
        <dbReference type="EMBL" id="CAG8608698.1"/>
    </source>
</evidence>
<comment type="caution">
    <text evidence="2">The sequence shown here is derived from an EMBL/GenBank/DDBJ whole genome shotgun (WGS) entry which is preliminary data.</text>
</comment>
<accession>A0A9N9CQX6</accession>
<proteinExistence type="predicted"/>
<organism evidence="2 3">
    <name type="scientific">Dentiscutata erythropus</name>
    <dbReference type="NCBI Taxonomy" id="1348616"/>
    <lineage>
        <taxon>Eukaryota</taxon>
        <taxon>Fungi</taxon>
        <taxon>Fungi incertae sedis</taxon>
        <taxon>Mucoromycota</taxon>
        <taxon>Glomeromycotina</taxon>
        <taxon>Glomeromycetes</taxon>
        <taxon>Diversisporales</taxon>
        <taxon>Gigasporaceae</taxon>
        <taxon>Dentiscutata</taxon>
    </lineage>
</organism>
<reference evidence="2" key="1">
    <citation type="submission" date="2021-06" db="EMBL/GenBank/DDBJ databases">
        <authorList>
            <person name="Kallberg Y."/>
            <person name="Tangrot J."/>
            <person name="Rosling A."/>
        </authorList>
    </citation>
    <scope>NUCLEOTIDE SEQUENCE</scope>
    <source>
        <strain evidence="2">MA453B</strain>
    </source>
</reference>
<protein>
    <submittedName>
        <fullName evidence="2">21022_t:CDS:1</fullName>
    </submittedName>
</protein>